<dbReference type="PANTHER" id="PTHR24422">
    <property type="entry name" value="CHEMOTAXIS PROTEIN METHYLTRANSFERASE"/>
    <property type="match status" value="1"/>
</dbReference>
<dbReference type="InterPro" id="IPR029063">
    <property type="entry name" value="SAM-dependent_MTases_sf"/>
</dbReference>
<dbReference type="GO" id="GO:0000156">
    <property type="term" value="F:phosphorelay response regulator activity"/>
    <property type="evidence" value="ECO:0007669"/>
    <property type="project" value="InterPro"/>
</dbReference>
<dbReference type="PROSITE" id="PS50122">
    <property type="entry name" value="CHEB"/>
    <property type="match status" value="1"/>
</dbReference>
<keyword evidence="1" id="KW-0145">Chemotaxis</keyword>
<dbReference type="SUPFAM" id="SSF47757">
    <property type="entry name" value="Chemotaxis receptor methyltransferase CheR, N-terminal domain"/>
    <property type="match status" value="1"/>
</dbReference>
<dbReference type="Pfam" id="PF01339">
    <property type="entry name" value="CheB_methylest"/>
    <property type="match status" value="1"/>
</dbReference>
<reference evidence="6 7" key="1">
    <citation type="journal article" date="2013" name="Genome Announc.">
        <title>Genome Sequence of the Obligate Gammaproteobacterial Methanotroph Methylomicrobium album Strain BG8.</title>
        <authorList>
            <person name="Kits K.D."/>
            <person name="Kalyuzhnaya M.G."/>
            <person name="Klotz M.G."/>
            <person name="Jetten M.S."/>
            <person name="Op den Camp H.J."/>
            <person name="Vuilleumier S."/>
            <person name="Bringel F."/>
            <person name="Dispirito A.A."/>
            <person name="Murrell J.C."/>
            <person name="Bruce D."/>
            <person name="Cheng J.F."/>
            <person name="Copeland A."/>
            <person name="Goodwin L."/>
            <person name="Hauser L."/>
            <person name="Lajus A."/>
            <person name="Land M.L."/>
            <person name="Lapidus A."/>
            <person name="Lucas S."/>
            <person name="Medigue C."/>
            <person name="Pitluck S."/>
            <person name="Woyke T."/>
            <person name="Zeytun A."/>
            <person name="Stein L.Y."/>
        </authorList>
    </citation>
    <scope>NUCLEOTIDE SEQUENCE [LARGE SCALE GENOMIC DNA]</scope>
    <source>
        <strain evidence="6 7">BG8</strain>
    </source>
</reference>
<feature type="active site" evidence="1">
    <location>
        <position position="49"/>
    </location>
</feature>
<keyword evidence="2" id="KW-0175">Coiled coil</keyword>
<dbReference type="Pfam" id="PF13596">
    <property type="entry name" value="PAS_10"/>
    <property type="match status" value="1"/>
</dbReference>
<dbReference type="SMART" id="SM00086">
    <property type="entry name" value="PAC"/>
    <property type="match status" value="2"/>
</dbReference>
<feature type="domain" description="PAC" evidence="3">
    <location>
        <begin position="769"/>
        <end position="819"/>
    </location>
</feature>
<proteinExistence type="predicted"/>
<evidence type="ECO:0000256" key="2">
    <source>
        <dbReference type="SAM" id="Coils"/>
    </source>
</evidence>
<dbReference type="eggNOG" id="COG2201">
    <property type="taxonomic scope" value="Bacteria"/>
</dbReference>
<sequence>MSVSDNNGQQTPGFPIVGIGASAGGMEALQNLFSALPPQTGLIFVVIQHLPPDHTSHLPELLGKVCRLPVCEAKDGMQVEPDHVYTIAPGEALALDQGRLRSRPFPANARVCIDIINIFFKSLAADRGNNAIAVILSGTGNDGAEGALRIKQAGGTVFVQNPTTAMHGGMPCAAIATGTAKHILPADAIARELLADTYAAAVHPPAATGPEDIAQPLEEILMLIRRHAGSDMSGYKFSPLFWQIQQRMRARGIDQAHDYVALLREEPAELETLVRSIPIHVTEFFRDPEAWDMLESKVIPPLIREHRGDRPVRVWTPACSSGEEAYSVAMLLAGQIDRLGEPADFRIFATDASPDIVARARRGVFSAAAVERISPERRMRFFYPYGGKYRIKKSLREKLVFAPQHLLADPPFADVDLVTCRNLLIYLEPYAQQRVVALLHASLRMGGYLFLGRGESLPLKQDGFETVSMPRRIYRKVAPLENSPVRFPKRLKRLPPSHTSATLGAESAHRAVLEEFDLPSVLIDVQFNILHIYGDTSSFLRLPPGQPTLNLLAMVPPVWAADIRVAAQTVLSELQPVTMDRLREPQTAEGALRIKLTPIQSGEGESTSRLLVSFVRSNGSGTLAPRNGSGQTVPDVSAAGPGTLPCWCDTLSLTIEELAASREELQVLNEELRAVNDQLNLSNEEINDVNARLHAKIQELETQSHVLSSGAVMTLFLDKELRVRWFTPAIGELFPLRLYDTGRQITELGPRFVDPHFIDDVQAVMRTGEPLEGEVCNMEGRWYLRRIGPFRTGNDKTAGVAITFTDITEHKRAEEEAQAQHNLLKTVLDHLPVAVNIVRASDMNILLVNPKYQELAPQRKMVGKTPREVWPEEPEIEKHVLNVAKTGKPFSAIDAPYEVKSSENSRVEEVYFSWSIFRIALPGDAGWGLITTAWETTDRKRTEETLRRTLAKAEQGDRMLAALMEYLPEGIVVADAPDAKIRMINRTGREMTGKPDRHLKVACGKLAERWGIRRTDGVTKPADDELPLVRSIRNGETVKDEIWVIVRKDGQHIPVLCNSGPIRDAKENITGGILVFRDITRP</sequence>
<dbReference type="GO" id="GO:0008757">
    <property type="term" value="F:S-adenosylmethionine-dependent methyltransferase activity"/>
    <property type="evidence" value="ECO:0007669"/>
    <property type="project" value="InterPro"/>
</dbReference>
<dbReference type="InterPro" id="IPR050903">
    <property type="entry name" value="Bact_Chemotaxis_MeTrfase"/>
</dbReference>
<dbReference type="SMART" id="SM00138">
    <property type="entry name" value="MeTrc"/>
    <property type="match status" value="1"/>
</dbReference>
<name>H8GLX5_METAL</name>
<dbReference type="InterPro" id="IPR022642">
    <property type="entry name" value="CheR_C"/>
</dbReference>
<dbReference type="eggNOG" id="COG1352">
    <property type="taxonomic scope" value="Bacteria"/>
</dbReference>
<dbReference type="InterPro" id="IPR001610">
    <property type="entry name" value="PAC"/>
</dbReference>
<dbReference type="GO" id="GO:0032259">
    <property type="term" value="P:methylation"/>
    <property type="evidence" value="ECO:0007669"/>
    <property type="project" value="UniProtKB-KW"/>
</dbReference>
<dbReference type="Proteomes" id="UP000005090">
    <property type="component" value="Chromosome"/>
</dbReference>
<keyword evidence="6" id="KW-0489">Methyltransferase</keyword>
<dbReference type="HOGENOM" id="CLU_000892_0_0_6"/>
<dbReference type="SUPFAM" id="SSF53335">
    <property type="entry name" value="S-adenosyl-L-methionine-dependent methyltransferases"/>
    <property type="match status" value="1"/>
</dbReference>
<dbReference type="Gene3D" id="3.40.50.150">
    <property type="entry name" value="Vaccinia Virus protein VP39"/>
    <property type="match status" value="1"/>
</dbReference>
<dbReference type="InterPro" id="IPR000700">
    <property type="entry name" value="PAS-assoc_C"/>
</dbReference>
<evidence type="ECO:0000259" key="5">
    <source>
        <dbReference type="PROSITE" id="PS50123"/>
    </source>
</evidence>
<feature type="domain" description="CheB-type methylesterase" evidence="4">
    <location>
        <begin position="10"/>
        <end position="200"/>
    </location>
</feature>
<feature type="coiled-coil region" evidence="2">
    <location>
        <begin position="651"/>
        <end position="703"/>
    </location>
</feature>
<feature type="active site" evidence="1">
    <location>
        <position position="22"/>
    </location>
</feature>
<protein>
    <submittedName>
        <fullName evidence="6">Methylase of chemotaxis methyl-accepting protein</fullName>
    </submittedName>
</protein>
<evidence type="ECO:0000313" key="6">
    <source>
        <dbReference type="EMBL" id="EIC28171.1"/>
    </source>
</evidence>
<dbReference type="GO" id="GO:0008984">
    <property type="term" value="F:protein-glutamate methylesterase activity"/>
    <property type="evidence" value="ECO:0007669"/>
    <property type="project" value="InterPro"/>
</dbReference>
<dbReference type="InterPro" id="IPR000780">
    <property type="entry name" value="CheR_MeTrfase"/>
</dbReference>
<keyword evidence="1" id="KW-0378">Hydrolase</keyword>
<evidence type="ECO:0000259" key="3">
    <source>
        <dbReference type="PROSITE" id="PS50113"/>
    </source>
</evidence>
<feature type="active site" evidence="1">
    <location>
        <position position="142"/>
    </location>
</feature>
<dbReference type="Pfam" id="PF13426">
    <property type="entry name" value="PAS_9"/>
    <property type="match status" value="1"/>
</dbReference>
<dbReference type="InterPro" id="IPR013656">
    <property type="entry name" value="PAS_4"/>
</dbReference>
<dbReference type="GO" id="GO:0005737">
    <property type="term" value="C:cytoplasm"/>
    <property type="evidence" value="ECO:0007669"/>
    <property type="project" value="InterPro"/>
</dbReference>
<dbReference type="Pfam" id="PF08448">
    <property type="entry name" value="PAS_4"/>
    <property type="match status" value="1"/>
</dbReference>
<dbReference type="SUPFAM" id="SSF52738">
    <property type="entry name" value="Methylesterase CheB, C-terminal domain"/>
    <property type="match status" value="1"/>
</dbReference>
<evidence type="ECO:0000313" key="7">
    <source>
        <dbReference type="Proteomes" id="UP000005090"/>
    </source>
</evidence>
<gene>
    <name evidence="6" type="ORF">Metal_0312</name>
</gene>
<evidence type="ECO:0000259" key="4">
    <source>
        <dbReference type="PROSITE" id="PS50122"/>
    </source>
</evidence>
<dbReference type="Gene3D" id="3.40.50.180">
    <property type="entry name" value="Methylesterase CheB, C-terminal domain"/>
    <property type="match status" value="1"/>
</dbReference>
<dbReference type="Pfam" id="PF03705">
    <property type="entry name" value="CheR_N"/>
    <property type="match status" value="1"/>
</dbReference>
<dbReference type="Gene3D" id="3.30.450.20">
    <property type="entry name" value="PAS domain"/>
    <property type="match status" value="3"/>
</dbReference>
<dbReference type="CDD" id="cd00130">
    <property type="entry name" value="PAS"/>
    <property type="match status" value="1"/>
</dbReference>
<dbReference type="InterPro" id="IPR035965">
    <property type="entry name" value="PAS-like_dom_sf"/>
</dbReference>
<dbReference type="CDD" id="cd16434">
    <property type="entry name" value="CheB-CheR_fusion"/>
    <property type="match status" value="1"/>
</dbReference>
<dbReference type="InterPro" id="IPR035909">
    <property type="entry name" value="CheB_C"/>
</dbReference>
<dbReference type="PRINTS" id="PR00996">
    <property type="entry name" value="CHERMTFRASE"/>
</dbReference>
<dbReference type="PROSITE" id="PS50123">
    <property type="entry name" value="CHER"/>
    <property type="match status" value="1"/>
</dbReference>
<dbReference type="Pfam" id="PF01739">
    <property type="entry name" value="CheR"/>
    <property type="match status" value="1"/>
</dbReference>
<keyword evidence="6" id="KW-0808">Transferase</keyword>
<dbReference type="InterPro" id="IPR022641">
    <property type="entry name" value="CheR_N"/>
</dbReference>
<feature type="domain" description="PAC" evidence="3">
    <location>
        <begin position="1039"/>
        <end position="1082"/>
    </location>
</feature>
<dbReference type="EMBL" id="CM001475">
    <property type="protein sequence ID" value="EIC28171.1"/>
    <property type="molecule type" value="Genomic_DNA"/>
</dbReference>
<dbReference type="InterPro" id="IPR000673">
    <property type="entry name" value="Sig_transdc_resp-reg_Me-estase"/>
</dbReference>
<dbReference type="InterPro" id="IPR000014">
    <property type="entry name" value="PAS"/>
</dbReference>
<dbReference type="SMART" id="SM00091">
    <property type="entry name" value="PAS"/>
    <property type="match status" value="3"/>
</dbReference>
<dbReference type="STRING" id="686340.Metal_0312"/>
<dbReference type="SUPFAM" id="SSF55785">
    <property type="entry name" value="PYP-like sensor domain (PAS domain)"/>
    <property type="match status" value="3"/>
</dbReference>
<evidence type="ECO:0000256" key="1">
    <source>
        <dbReference type="PROSITE-ProRule" id="PRU00050"/>
    </source>
</evidence>
<keyword evidence="7" id="KW-1185">Reference proteome</keyword>
<dbReference type="AlphaFoldDB" id="H8GLX5"/>
<dbReference type="GO" id="GO:0006935">
    <property type="term" value="P:chemotaxis"/>
    <property type="evidence" value="ECO:0007669"/>
    <property type="project" value="UniProtKB-UniRule"/>
</dbReference>
<accession>H8GLX5</accession>
<dbReference type="PANTHER" id="PTHR24422:SF10">
    <property type="entry name" value="CHEMOTAXIS PROTEIN METHYLTRANSFERASE 2"/>
    <property type="match status" value="1"/>
</dbReference>
<dbReference type="PROSITE" id="PS50113">
    <property type="entry name" value="PAC"/>
    <property type="match status" value="2"/>
</dbReference>
<organism evidence="6 7">
    <name type="scientific">Methylomicrobium album BG8</name>
    <dbReference type="NCBI Taxonomy" id="686340"/>
    <lineage>
        <taxon>Bacteria</taxon>
        <taxon>Pseudomonadati</taxon>
        <taxon>Pseudomonadota</taxon>
        <taxon>Gammaproteobacteria</taxon>
        <taxon>Methylococcales</taxon>
        <taxon>Methylococcaceae</taxon>
        <taxon>Methylomicrobium</taxon>
    </lineage>
</organism>
<feature type="domain" description="CheR-type methyltransferase" evidence="5">
    <location>
        <begin position="217"/>
        <end position="479"/>
    </location>
</feature>